<sequence>MLYAVSGSGYYIKISYALRCVVLDMQHFGITATVRLHRRPSPMSTESHKSSSDGEDRRWIRRGGITGNGDLPLITISQASEGRDSMSSLNSSEEGTPPSSATSFRRPGLIPSVSEQEEDEYVEEDEELSIEIQDHTHFEPIRDAQENGGQEEVTIAPETMDTPVKDTATIKSLTGNDMTS</sequence>
<dbReference type="EMBL" id="BGPR01076048">
    <property type="protein sequence ID" value="GBL59062.1"/>
    <property type="molecule type" value="Genomic_DNA"/>
</dbReference>
<comment type="caution">
    <text evidence="2">The sequence shown here is derived from an EMBL/GenBank/DDBJ whole genome shotgun (WGS) entry which is preliminary data.</text>
</comment>
<reference evidence="2 3" key="1">
    <citation type="journal article" date="2019" name="Sci. Rep.">
        <title>Orb-weaving spider Araneus ventricosus genome elucidates the spidroin gene catalogue.</title>
        <authorList>
            <person name="Kono N."/>
            <person name="Nakamura H."/>
            <person name="Ohtoshi R."/>
            <person name="Moran D.A.P."/>
            <person name="Shinohara A."/>
            <person name="Yoshida Y."/>
            <person name="Fujiwara M."/>
            <person name="Mori M."/>
            <person name="Tomita M."/>
            <person name="Arakawa K."/>
        </authorList>
    </citation>
    <scope>NUCLEOTIDE SEQUENCE [LARGE SCALE GENOMIC DNA]</scope>
</reference>
<feature type="region of interest" description="Disordered" evidence="1">
    <location>
        <begin position="143"/>
        <end position="180"/>
    </location>
</feature>
<organism evidence="2 3">
    <name type="scientific">Araneus ventricosus</name>
    <name type="common">Orbweaver spider</name>
    <name type="synonym">Epeira ventricosa</name>
    <dbReference type="NCBI Taxonomy" id="182803"/>
    <lineage>
        <taxon>Eukaryota</taxon>
        <taxon>Metazoa</taxon>
        <taxon>Ecdysozoa</taxon>
        <taxon>Arthropoda</taxon>
        <taxon>Chelicerata</taxon>
        <taxon>Arachnida</taxon>
        <taxon>Araneae</taxon>
        <taxon>Araneomorphae</taxon>
        <taxon>Entelegynae</taxon>
        <taxon>Araneoidea</taxon>
        <taxon>Araneidae</taxon>
        <taxon>Araneus</taxon>
    </lineage>
</organism>
<dbReference type="Proteomes" id="UP000499080">
    <property type="component" value="Unassembled WGS sequence"/>
</dbReference>
<dbReference type="AlphaFoldDB" id="A0A4Y1ZP46"/>
<name>A0A4Y1ZP46_ARAVE</name>
<feature type="non-terminal residue" evidence="2">
    <location>
        <position position="1"/>
    </location>
</feature>
<feature type="compositionally biased region" description="Basic and acidic residues" evidence="1">
    <location>
        <begin position="46"/>
        <end position="58"/>
    </location>
</feature>
<evidence type="ECO:0000313" key="2">
    <source>
        <dbReference type="EMBL" id="GBL59062.1"/>
    </source>
</evidence>
<accession>A0A4Y1ZP46</accession>
<feature type="region of interest" description="Disordered" evidence="1">
    <location>
        <begin position="38"/>
        <end position="119"/>
    </location>
</feature>
<feature type="compositionally biased region" description="Polar residues" evidence="1">
    <location>
        <begin position="169"/>
        <end position="180"/>
    </location>
</feature>
<keyword evidence="3" id="KW-1185">Reference proteome</keyword>
<evidence type="ECO:0000313" key="3">
    <source>
        <dbReference type="Proteomes" id="UP000499080"/>
    </source>
</evidence>
<dbReference type="OrthoDB" id="6433464at2759"/>
<evidence type="ECO:0000256" key="1">
    <source>
        <dbReference type="SAM" id="MobiDB-lite"/>
    </source>
</evidence>
<feature type="compositionally biased region" description="Polar residues" evidence="1">
    <location>
        <begin position="75"/>
        <end position="103"/>
    </location>
</feature>
<proteinExistence type="predicted"/>
<protein>
    <submittedName>
        <fullName evidence="2">Uncharacterized protein</fullName>
    </submittedName>
</protein>
<gene>
    <name evidence="2" type="ORF">AVEN_141031_1</name>
</gene>